<evidence type="ECO:0000256" key="4">
    <source>
        <dbReference type="ARBA" id="ARBA00022980"/>
    </source>
</evidence>
<accession>A0ABU4WDF9</accession>
<dbReference type="RefSeq" id="WP_370396041.1">
    <property type="nucleotide sequence ID" value="NZ_JALBUT010000001.1"/>
</dbReference>
<dbReference type="GO" id="GO:0005840">
    <property type="term" value="C:ribosome"/>
    <property type="evidence" value="ECO:0007669"/>
    <property type="project" value="UniProtKB-KW"/>
</dbReference>
<organism evidence="9 10">
    <name type="scientific">Intestinicryptomonas porci</name>
    <dbReference type="NCBI Taxonomy" id="2926320"/>
    <lineage>
        <taxon>Bacteria</taxon>
        <taxon>Pseudomonadati</taxon>
        <taxon>Verrucomicrobiota</taxon>
        <taxon>Opitutia</taxon>
        <taxon>Opitutales</taxon>
        <taxon>Intestinicryptomonaceae</taxon>
        <taxon>Intestinicryptomonas</taxon>
    </lineage>
</organism>
<reference evidence="9 10" key="1">
    <citation type="submission" date="2022-03" db="EMBL/GenBank/DDBJ databases">
        <title>Novel taxa within the pig intestine.</title>
        <authorList>
            <person name="Wylensek D."/>
            <person name="Bishof K."/>
            <person name="Afrizal A."/>
            <person name="Clavel T."/>
        </authorList>
    </citation>
    <scope>NUCLEOTIDE SEQUENCE [LARGE SCALE GENOMIC DNA]</scope>
    <source>
        <strain evidence="9 10">CLA-KB-P66</strain>
    </source>
</reference>
<dbReference type="NCBIfam" id="TIGR03953">
    <property type="entry name" value="rplD_bact"/>
    <property type="match status" value="1"/>
</dbReference>
<comment type="similarity">
    <text evidence="1">Belongs to the universal ribosomal protein uL4 family.</text>
</comment>
<proteinExistence type="inferred from homology"/>
<dbReference type="SUPFAM" id="SSF52166">
    <property type="entry name" value="Ribosomal protein L4"/>
    <property type="match status" value="1"/>
</dbReference>
<dbReference type="PANTHER" id="PTHR10746">
    <property type="entry name" value="50S RIBOSOMAL PROTEIN L4"/>
    <property type="match status" value="1"/>
</dbReference>
<dbReference type="PANTHER" id="PTHR10746:SF17">
    <property type="entry name" value="LARGE RIBOSOMAL SUBUNIT PROTEIN UL4C"/>
    <property type="match status" value="1"/>
</dbReference>
<keyword evidence="3" id="KW-0694">RNA-binding</keyword>
<dbReference type="Proteomes" id="UP001275932">
    <property type="component" value="Unassembled WGS sequence"/>
</dbReference>
<evidence type="ECO:0000313" key="9">
    <source>
        <dbReference type="EMBL" id="MDX8414592.1"/>
    </source>
</evidence>
<comment type="caution">
    <text evidence="9">The sequence shown here is derived from an EMBL/GenBank/DDBJ whole genome shotgun (WGS) entry which is preliminary data.</text>
</comment>
<evidence type="ECO:0000256" key="1">
    <source>
        <dbReference type="ARBA" id="ARBA00010528"/>
    </source>
</evidence>
<sequence length="209" mass="23105">MKLKVYTSDGSSFVEKEFANIPTFEGDKGVFALKETLVAYQANARQGNASTLDYGHVSGTCRKPFKQKGGGRSRHGTFKSVIHRGGAVVFGPVPRDWSLKTNKKVRQLAFKRALFNKCSAEKIVVIEEFAAPSKKTKDMVATLSKIFEKGKVLLVDDQFSDEVALASRNIERVAFCETAQLNAFDLTRFDQIIVSGKGFDTVLARANKE</sequence>
<dbReference type="InterPro" id="IPR002136">
    <property type="entry name" value="Ribosomal_uL4"/>
</dbReference>
<evidence type="ECO:0000256" key="8">
    <source>
        <dbReference type="ARBA" id="ARBA00035462"/>
    </source>
</evidence>
<dbReference type="InterPro" id="IPR013005">
    <property type="entry name" value="Ribosomal_uL4-like"/>
</dbReference>
<keyword evidence="10" id="KW-1185">Reference proteome</keyword>
<dbReference type="InterPro" id="IPR023574">
    <property type="entry name" value="Ribosomal_uL4_dom_sf"/>
</dbReference>
<keyword evidence="2" id="KW-0699">rRNA-binding</keyword>
<evidence type="ECO:0000313" key="10">
    <source>
        <dbReference type="Proteomes" id="UP001275932"/>
    </source>
</evidence>
<dbReference type="Pfam" id="PF00573">
    <property type="entry name" value="Ribosomal_L4"/>
    <property type="match status" value="1"/>
</dbReference>
<dbReference type="EMBL" id="JALBUT010000001">
    <property type="protein sequence ID" value="MDX8414592.1"/>
    <property type="molecule type" value="Genomic_DNA"/>
</dbReference>
<name>A0ABU4WDF9_9BACT</name>
<keyword evidence="5" id="KW-0687">Ribonucleoprotein</keyword>
<evidence type="ECO:0000256" key="5">
    <source>
        <dbReference type="ARBA" id="ARBA00023274"/>
    </source>
</evidence>
<evidence type="ECO:0000256" key="7">
    <source>
        <dbReference type="ARBA" id="ARBA00035244"/>
    </source>
</evidence>
<dbReference type="Gene3D" id="3.40.1370.10">
    <property type="match status" value="1"/>
</dbReference>
<keyword evidence="4 9" id="KW-0689">Ribosomal protein</keyword>
<evidence type="ECO:0000256" key="2">
    <source>
        <dbReference type="ARBA" id="ARBA00022730"/>
    </source>
</evidence>
<evidence type="ECO:0000256" key="3">
    <source>
        <dbReference type="ARBA" id="ARBA00022884"/>
    </source>
</evidence>
<evidence type="ECO:0000256" key="6">
    <source>
        <dbReference type="ARBA" id="ARBA00035208"/>
    </source>
</evidence>
<gene>
    <name evidence="9" type="primary">rplD</name>
    <name evidence="9" type="ORF">MOX91_00130</name>
</gene>
<protein>
    <recommendedName>
        <fullName evidence="7">Large ribosomal subunit protein uL4</fullName>
    </recommendedName>
    <alternativeName>
        <fullName evidence="8">50S ribosomal protein L4</fullName>
    </alternativeName>
    <alternativeName>
        <fullName evidence="6">Large ribosomal subunit protein uL4c</fullName>
    </alternativeName>
</protein>